<reference evidence="2" key="2">
    <citation type="journal article" date="2017" name="Genome Announc.">
        <title>Draft genome sequence of Paludibacter jiangxiensis NM7(T), a propionate-producing fermentative bacterium.</title>
        <authorList>
            <person name="Qiu Y.-L."/>
            <person name="Tourlousse D.M."/>
            <person name="Matsuura N."/>
            <person name="Ohashi A."/>
            <person name="Sekiguchi Y."/>
        </authorList>
    </citation>
    <scope>NUCLEOTIDE SEQUENCE [LARGE SCALE GENOMIC DNA]</scope>
    <source>
        <strain evidence="2">NM7</strain>
    </source>
</reference>
<dbReference type="RefSeq" id="WP_068701766.1">
    <property type="nucleotide sequence ID" value="NZ_BDCR01000001.1"/>
</dbReference>
<dbReference type="Gene3D" id="3.30.420.40">
    <property type="match status" value="2"/>
</dbReference>
<dbReference type="Proteomes" id="UP000076586">
    <property type="component" value="Unassembled WGS sequence"/>
</dbReference>
<keyword evidence="1" id="KW-0808">Transferase</keyword>
<accession>A0A161LI30</accession>
<comment type="caution">
    <text evidence="1">The sequence shown here is derived from an EMBL/GenBank/DDBJ whole genome shotgun (WGS) entry which is preliminary data.</text>
</comment>
<evidence type="ECO:0000313" key="1">
    <source>
        <dbReference type="EMBL" id="GAT61956.1"/>
    </source>
</evidence>
<dbReference type="GO" id="GO:0016301">
    <property type="term" value="F:kinase activity"/>
    <property type="evidence" value="ECO:0007669"/>
    <property type="project" value="UniProtKB-KW"/>
</dbReference>
<reference evidence="2" key="1">
    <citation type="submission" date="2016-04" db="EMBL/GenBank/DDBJ databases">
        <title>Draft genome sequence of Paludibacter jiangxiensis strain NM7.</title>
        <authorList>
            <person name="Qiu Y."/>
            <person name="Matsuura N."/>
            <person name="Ohashi A."/>
            <person name="Tourlousse M.D."/>
            <person name="Sekiguchi Y."/>
        </authorList>
    </citation>
    <scope>NUCLEOTIDE SEQUENCE [LARGE SCALE GENOMIC DNA]</scope>
    <source>
        <strain evidence="2">NM7</strain>
    </source>
</reference>
<dbReference type="InterPro" id="IPR043129">
    <property type="entry name" value="ATPase_NBD"/>
</dbReference>
<keyword evidence="1" id="KW-0418">Kinase</keyword>
<proteinExistence type="predicted"/>
<evidence type="ECO:0000313" key="2">
    <source>
        <dbReference type="Proteomes" id="UP000076586"/>
    </source>
</evidence>
<dbReference type="AlphaFoldDB" id="A0A161LI30"/>
<dbReference type="GO" id="GO:0006040">
    <property type="term" value="P:amino sugar metabolic process"/>
    <property type="evidence" value="ECO:0007669"/>
    <property type="project" value="InterPro"/>
</dbReference>
<dbReference type="GO" id="GO:0009254">
    <property type="term" value="P:peptidoglycan turnover"/>
    <property type="evidence" value="ECO:0007669"/>
    <property type="project" value="InterPro"/>
</dbReference>
<sequence length="363" mass="40263">MRSLEVSSVIGLMSGTSLDGLDIAHCEFNRNEYGKYDYKITVAETVPYSEEWKQRLSTLETGSAYDFVKTNADLGKYIGIQVRSFIDKQNLHPCLIASHGHTIFHQPQLGFSSQIGDGNAILAQTGIPVVYDFRSLDVALGGQGAPLVPIGDQLLFSDYDFCLNLGGISNISYNLNGRRLAYDISLCNMPLNYLARQTGAEYDRDGEMARSGNVSQSLLDAMNNQSYFNEKGPKSLGKEWFTDVFQPMLIQSSIPLKDKMRTMVEHIAYQITRDVEQLSKGKMLITGGGALNKFLVERMQQLTHHELHVPDSLLVNYKEALIFAFLGFLRVNREVNTLASVTGAPEDSCSGSITGLPVSLMYK</sequence>
<dbReference type="InterPro" id="IPR005338">
    <property type="entry name" value="Anhydro_N_Ac-Mur_kinase"/>
</dbReference>
<dbReference type="GO" id="GO:0016773">
    <property type="term" value="F:phosphotransferase activity, alcohol group as acceptor"/>
    <property type="evidence" value="ECO:0007669"/>
    <property type="project" value="InterPro"/>
</dbReference>
<dbReference type="STRING" id="681398.PJIAN_1545"/>
<keyword evidence="2" id="KW-1185">Reference proteome</keyword>
<dbReference type="SUPFAM" id="SSF53067">
    <property type="entry name" value="Actin-like ATPase domain"/>
    <property type="match status" value="1"/>
</dbReference>
<gene>
    <name evidence="1" type="ORF">PJIAN_1545</name>
</gene>
<dbReference type="GO" id="GO:0005524">
    <property type="term" value="F:ATP binding"/>
    <property type="evidence" value="ECO:0007669"/>
    <property type="project" value="InterPro"/>
</dbReference>
<dbReference type="Pfam" id="PF03702">
    <property type="entry name" value="AnmK"/>
    <property type="match status" value="1"/>
</dbReference>
<dbReference type="PANTHER" id="PTHR30605">
    <property type="entry name" value="ANHYDRO-N-ACETYLMURAMIC ACID KINASE"/>
    <property type="match status" value="1"/>
</dbReference>
<organism evidence="1 2">
    <name type="scientific">Paludibacter jiangxiensis</name>
    <dbReference type="NCBI Taxonomy" id="681398"/>
    <lineage>
        <taxon>Bacteria</taxon>
        <taxon>Pseudomonadati</taxon>
        <taxon>Bacteroidota</taxon>
        <taxon>Bacteroidia</taxon>
        <taxon>Bacteroidales</taxon>
        <taxon>Paludibacteraceae</taxon>
        <taxon>Paludibacter</taxon>
    </lineage>
</organism>
<name>A0A161LI30_9BACT</name>
<dbReference type="OrthoDB" id="9763949at2"/>
<protein>
    <submittedName>
        <fullName evidence="1">Anhydro-N-acetylmuramic acid kinase</fullName>
    </submittedName>
</protein>
<dbReference type="PANTHER" id="PTHR30605:SF0">
    <property type="entry name" value="ANHYDRO-N-ACETYLMURAMIC ACID KINASE"/>
    <property type="match status" value="1"/>
</dbReference>
<dbReference type="EMBL" id="BDCR01000001">
    <property type="protein sequence ID" value="GAT61956.1"/>
    <property type="molecule type" value="Genomic_DNA"/>
</dbReference>
<dbReference type="NCBIfam" id="NF007144">
    <property type="entry name" value="PRK09585.2-3"/>
    <property type="match status" value="1"/>
</dbReference>